<dbReference type="GO" id="GO:0031507">
    <property type="term" value="P:heterochromatin formation"/>
    <property type="evidence" value="ECO:0007669"/>
    <property type="project" value="InterPro"/>
</dbReference>
<feature type="compositionally biased region" description="Polar residues" evidence="1">
    <location>
        <begin position="163"/>
        <end position="173"/>
    </location>
</feature>
<feature type="region of interest" description="Disordered" evidence="1">
    <location>
        <begin position="163"/>
        <end position="195"/>
    </location>
</feature>
<reference evidence="2" key="2">
    <citation type="submission" date="2018-03" db="EMBL/GenBank/DDBJ databases">
        <title>The Triticum urartu genome reveals the dynamic nature of wheat genome evolution.</title>
        <authorList>
            <person name="Ling H."/>
            <person name="Ma B."/>
            <person name="Shi X."/>
            <person name="Liu H."/>
            <person name="Dong L."/>
            <person name="Sun H."/>
            <person name="Cao Y."/>
            <person name="Gao Q."/>
            <person name="Zheng S."/>
            <person name="Li Y."/>
            <person name="Yu Y."/>
            <person name="Du H."/>
            <person name="Qi M."/>
            <person name="Li Y."/>
            <person name="Yu H."/>
            <person name="Cui Y."/>
            <person name="Wang N."/>
            <person name="Chen C."/>
            <person name="Wu H."/>
            <person name="Zhao Y."/>
            <person name="Zhang J."/>
            <person name="Li Y."/>
            <person name="Zhou W."/>
            <person name="Zhang B."/>
            <person name="Hu W."/>
            <person name="Eijk M."/>
            <person name="Tang J."/>
            <person name="Witsenboer H."/>
            <person name="Zhao S."/>
            <person name="Li Z."/>
            <person name="Zhang A."/>
            <person name="Wang D."/>
            <person name="Liang C."/>
        </authorList>
    </citation>
    <scope>NUCLEOTIDE SEQUENCE [LARGE SCALE GENOMIC DNA]</scope>
    <source>
        <strain evidence="2">cv. G1812</strain>
    </source>
</reference>
<dbReference type="PANTHER" id="PTHR35116">
    <property type="entry name" value="HELICASE PROTEIN MOM1"/>
    <property type="match status" value="1"/>
</dbReference>
<dbReference type="EnsemblPlants" id="TuG1812G0400003931.01.T01">
    <property type="protein sequence ID" value="TuG1812G0400003931.01.T01"/>
    <property type="gene ID" value="TuG1812G0400003931.01"/>
</dbReference>
<protein>
    <submittedName>
        <fullName evidence="2">Uncharacterized protein</fullName>
    </submittedName>
</protein>
<evidence type="ECO:0000313" key="2">
    <source>
        <dbReference type="EnsemblPlants" id="TuG1812G0400003931.01.T01"/>
    </source>
</evidence>
<evidence type="ECO:0000256" key="1">
    <source>
        <dbReference type="SAM" id="MobiDB-lite"/>
    </source>
</evidence>
<sequence>MLLYAFLKYMRYQREKLDLHQSEVWTKELQLKEKFLHEAKHGHLDHTFDQRIYLPDSGFAIEEFSHFSSCVDTAISAYCLQSLHKTSAMKVTLVSSVIPSHVIYAEAARNGSAEVLIHIKGRLASEGIGLTENMISNSFDCIDSQGGASLVVQHLLNSSPAIHNSINQESSSGDPRRTEHVERQSSVGSQPLLAM</sequence>
<name>A0A8R7Q7B3_TRIUA</name>
<keyword evidence="3" id="KW-1185">Reference proteome</keyword>
<reference evidence="3" key="1">
    <citation type="journal article" date="2013" name="Nature">
        <title>Draft genome of the wheat A-genome progenitor Triticum urartu.</title>
        <authorList>
            <person name="Ling H.Q."/>
            <person name="Zhao S."/>
            <person name="Liu D."/>
            <person name="Wang J."/>
            <person name="Sun H."/>
            <person name="Zhang C."/>
            <person name="Fan H."/>
            <person name="Li D."/>
            <person name="Dong L."/>
            <person name="Tao Y."/>
            <person name="Gao C."/>
            <person name="Wu H."/>
            <person name="Li Y."/>
            <person name="Cui Y."/>
            <person name="Guo X."/>
            <person name="Zheng S."/>
            <person name="Wang B."/>
            <person name="Yu K."/>
            <person name="Liang Q."/>
            <person name="Yang W."/>
            <person name="Lou X."/>
            <person name="Chen J."/>
            <person name="Feng M."/>
            <person name="Jian J."/>
            <person name="Zhang X."/>
            <person name="Luo G."/>
            <person name="Jiang Y."/>
            <person name="Liu J."/>
            <person name="Wang Z."/>
            <person name="Sha Y."/>
            <person name="Zhang B."/>
            <person name="Wu H."/>
            <person name="Tang D."/>
            <person name="Shen Q."/>
            <person name="Xue P."/>
            <person name="Zou S."/>
            <person name="Wang X."/>
            <person name="Liu X."/>
            <person name="Wang F."/>
            <person name="Yang Y."/>
            <person name="An X."/>
            <person name="Dong Z."/>
            <person name="Zhang K."/>
            <person name="Zhang X."/>
            <person name="Luo M.C."/>
            <person name="Dvorak J."/>
            <person name="Tong Y."/>
            <person name="Wang J."/>
            <person name="Yang H."/>
            <person name="Li Z."/>
            <person name="Wang D."/>
            <person name="Zhang A."/>
            <person name="Wang J."/>
        </authorList>
    </citation>
    <scope>NUCLEOTIDE SEQUENCE</scope>
    <source>
        <strain evidence="3">cv. G1812</strain>
    </source>
</reference>
<dbReference type="PANTHER" id="PTHR35116:SF2">
    <property type="entry name" value="ATP-DEPENDENT HELICASE FAMILY PROTEIN-RELATED"/>
    <property type="match status" value="1"/>
</dbReference>
<dbReference type="Gramene" id="TuG1812G0400003931.01.T01">
    <property type="protein sequence ID" value="TuG1812G0400003931.01.T01"/>
    <property type="gene ID" value="TuG1812G0400003931.01"/>
</dbReference>
<dbReference type="InterPro" id="IPR039322">
    <property type="entry name" value="MOM1"/>
</dbReference>
<organism evidence="2 3">
    <name type="scientific">Triticum urartu</name>
    <name type="common">Red wild einkorn</name>
    <name type="synonym">Crithodium urartu</name>
    <dbReference type="NCBI Taxonomy" id="4572"/>
    <lineage>
        <taxon>Eukaryota</taxon>
        <taxon>Viridiplantae</taxon>
        <taxon>Streptophyta</taxon>
        <taxon>Embryophyta</taxon>
        <taxon>Tracheophyta</taxon>
        <taxon>Spermatophyta</taxon>
        <taxon>Magnoliopsida</taxon>
        <taxon>Liliopsida</taxon>
        <taxon>Poales</taxon>
        <taxon>Poaceae</taxon>
        <taxon>BOP clade</taxon>
        <taxon>Pooideae</taxon>
        <taxon>Triticodae</taxon>
        <taxon>Triticeae</taxon>
        <taxon>Triticinae</taxon>
        <taxon>Triticum</taxon>
    </lineage>
</organism>
<reference evidence="2" key="3">
    <citation type="submission" date="2022-06" db="UniProtKB">
        <authorList>
            <consortium name="EnsemblPlants"/>
        </authorList>
    </citation>
    <scope>IDENTIFICATION</scope>
</reference>
<dbReference type="AlphaFoldDB" id="A0A8R7Q7B3"/>
<dbReference type="Proteomes" id="UP000015106">
    <property type="component" value="Chromosome 4"/>
</dbReference>
<proteinExistence type="predicted"/>
<accession>A0A8R7Q7B3</accession>
<feature type="compositionally biased region" description="Basic and acidic residues" evidence="1">
    <location>
        <begin position="174"/>
        <end position="183"/>
    </location>
</feature>
<evidence type="ECO:0000313" key="3">
    <source>
        <dbReference type="Proteomes" id="UP000015106"/>
    </source>
</evidence>